<name>A0A250IBL2_9BACT</name>
<dbReference type="RefSeq" id="WP_095977277.1">
    <property type="nucleotide sequence ID" value="NZ_CP022163.1"/>
</dbReference>
<reference evidence="1 2" key="1">
    <citation type="submission" date="2017-06" db="EMBL/GenBank/DDBJ databases">
        <authorList>
            <person name="Kim H.J."/>
            <person name="Triplett B.A."/>
        </authorList>
    </citation>
    <scope>NUCLEOTIDE SEQUENCE [LARGE SCALE GENOMIC DNA]</scope>
    <source>
        <strain evidence="1 2">DSM 14713</strain>
    </source>
</reference>
<evidence type="ECO:0000313" key="1">
    <source>
        <dbReference type="EMBL" id="ATB28608.1"/>
    </source>
</evidence>
<dbReference type="SUPFAM" id="SSF56281">
    <property type="entry name" value="Metallo-hydrolase/oxidoreductase"/>
    <property type="match status" value="1"/>
</dbReference>
<keyword evidence="2" id="KW-1185">Reference proteome</keyword>
<dbReference type="OrthoDB" id="450111at2"/>
<evidence type="ECO:0000313" key="2">
    <source>
        <dbReference type="Proteomes" id="UP000217289"/>
    </source>
</evidence>
<evidence type="ECO:0008006" key="3">
    <source>
        <dbReference type="Google" id="ProtNLM"/>
    </source>
</evidence>
<organism evidence="1 2">
    <name type="scientific">Melittangium boletus DSM 14713</name>
    <dbReference type="NCBI Taxonomy" id="1294270"/>
    <lineage>
        <taxon>Bacteria</taxon>
        <taxon>Pseudomonadati</taxon>
        <taxon>Myxococcota</taxon>
        <taxon>Myxococcia</taxon>
        <taxon>Myxococcales</taxon>
        <taxon>Cystobacterineae</taxon>
        <taxon>Archangiaceae</taxon>
        <taxon>Melittangium</taxon>
    </lineage>
</organism>
<dbReference type="AlphaFoldDB" id="A0A250IBL2"/>
<dbReference type="Proteomes" id="UP000217289">
    <property type="component" value="Chromosome"/>
</dbReference>
<dbReference type="InterPro" id="IPR036866">
    <property type="entry name" value="RibonucZ/Hydroxyglut_hydro"/>
</dbReference>
<dbReference type="EMBL" id="CP022163">
    <property type="protein sequence ID" value="ATB28608.1"/>
    <property type="molecule type" value="Genomic_DNA"/>
</dbReference>
<accession>A0A250IBL2</accession>
<sequence length="227" mass="24541">MAWNEVLEGSGVWVHSYDVRFGPTNALAIRLEAGALAVLSPPTGMSDADFAALEAKGRVSAIVAPHSGHDLGLASWRERYPEARLYAPSVALPTLARLGLGDFTDLPALVTPPEVRFREVLGSKNGGTLVRVLRGPRPVVYIDELLGNQVSLPRPFVFKLAFGLSGSSPGLRLNRVFMAMLCTDSERVARTLLDGMDGEPVLIPSHGTPLRRPEEVARARELLRSLV</sequence>
<dbReference type="KEGG" id="mbd:MEBOL_002057"/>
<protein>
    <recommendedName>
        <fullName evidence="3">Metallo-beta-lactamase domain-containing protein</fullName>
    </recommendedName>
</protein>
<proteinExistence type="predicted"/>
<gene>
    <name evidence="1" type="ORF">MEBOL_002057</name>
</gene>